<dbReference type="NCBIfam" id="TIGR01764">
    <property type="entry name" value="excise"/>
    <property type="match status" value="1"/>
</dbReference>
<dbReference type="Proteomes" id="UP000190188">
    <property type="component" value="Unassembled WGS sequence"/>
</dbReference>
<sequence>MTVTKNSNDFISEIKEVLLNELREAINQEIPKILDQRRMTVAQAAKYIDVSEDILYLMCKEGVIPHYRAGSERSTRQIIRFRVSALDKWMEEQELKCMKGATA</sequence>
<reference evidence="2 3" key="1">
    <citation type="submission" date="2017-01" db="EMBL/GenBank/DDBJ databases">
        <title>Genome analysis of Paenibacillus selenitrireducens ES3-24.</title>
        <authorList>
            <person name="Xu D."/>
            <person name="Yao R."/>
            <person name="Zheng S."/>
        </authorList>
    </citation>
    <scope>NUCLEOTIDE SEQUENCE [LARGE SCALE GENOMIC DNA]</scope>
    <source>
        <strain evidence="2 3">ES3-24</strain>
    </source>
</reference>
<dbReference type="SUPFAM" id="SSF46955">
    <property type="entry name" value="Putative DNA-binding domain"/>
    <property type="match status" value="1"/>
</dbReference>
<dbReference type="InterPro" id="IPR041657">
    <property type="entry name" value="HTH_17"/>
</dbReference>
<accession>A0A1T2XC96</accession>
<dbReference type="EMBL" id="MSZX01000005">
    <property type="protein sequence ID" value="OPA77445.1"/>
    <property type="molecule type" value="Genomic_DNA"/>
</dbReference>
<organism evidence="2 3">
    <name type="scientific">Paenibacillus selenitireducens</name>
    <dbReference type="NCBI Taxonomy" id="1324314"/>
    <lineage>
        <taxon>Bacteria</taxon>
        <taxon>Bacillati</taxon>
        <taxon>Bacillota</taxon>
        <taxon>Bacilli</taxon>
        <taxon>Bacillales</taxon>
        <taxon>Paenibacillaceae</taxon>
        <taxon>Paenibacillus</taxon>
    </lineage>
</organism>
<dbReference type="OrthoDB" id="2639482at2"/>
<comment type="caution">
    <text evidence="2">The sequence shown here is derived from an EMBL/GenBank/DDBJ whole genome shotgun (WGS) entry which is preliminary data.</text>
</comment>
<feature type="domain" description="Helix-turn-helix" evidence="1">
    <location>
        <begin position="39"/>
        <end position="93"/>
    </location>
</feature>
<dbReference type="InterPro" id="IPR009061">
    <property type="entry name" value="DNA-bd_dom_put_sf"/>
</dbReference>
<dbReference type="Pfam" id="PF12728">
    <property type="entry name" value="HTH_17"/>
    <property type="match status" value="1"/>
</dbReference>
<proteinExistence type="predicted"/>
<gene>
    <name evidence="2" type="ORF">BVG16_13380</name>
</gene>
<dbReference type="AlphaFoldDB" id="A0A1T2XC96"/>
<dbReference type="RefSeq" id="WP_078499186.1">
    <property type="nucleotide sequence ID" value="NZ_MSZX01000005.1"/>
</dbReference>
<dbReference type="InterPro" id="IPR010093">
    <property type="entry name" value="SinI_DNA-bd"/>
</dbReference>
<dbReference type="STRING" id="1324314.BVG16_13380"/>
<evidence type="ECO:0000259" key="1">
    <source>
        <dbReference type="Pfam" id="PF12728"/>
    </source>
</evidence>
<name>A0A1T2XC96_9BACL</name>
<protein>
    <recommendedName>
        <fullName evidence="1">Helix-turn-helix domain-containing protein</fullName>
    </recommendedName>
</protein>
<dbReference type="GO" id="GO:0003677">
    <property type="term" value="F:DNA binding"/>
    <property type="evidence" value="ECO:0007669"/>
    <property type="project" value="InterPro"/>
</dbReference>
<evidence type="ECO:0000313" key="2">
    <source>
        <dbReference type="EMBL" id="OPA77445.1"/>
    </source>
</evidence>
<evidence type="ECO:0000313" key="3">
    <source>
        <dbReference type="Proteomes" id="UP000190188"/>
    </source>
</evidence>
<keyword evidence="3" id="KW-1185">Reference proteome</keyword>